<gene>
    <name evidence="1" type="ORF">GT409_14920</name>
</gene>
<proteinExistence type="predicted"/>
<organism evidence="1 2">
    <name type="scientific">Tichowtungia aerotolerans</name>
    <dbReference type="NCBI Taxonomy" id="2697043"/>
    <lineage>
        <taxon>Bacteria</taxon>
        <taxon>Pseudomonadati</taxon>
        <taxon>Kiritimatiellota</taxon>
        <taxon>Tichowtungiia</taxon>
        <taxon>Tichowtungiales</taxon>
        <taxon>Tichowtungiaceae</taxon>
        <taxon>Tichowtungia</taxon>
    </lineage>
</organism>
<evidence type="ECO:0000313" key="2">
    <source>
        <dbReference type="Proteomes" id="UP000464954"/>
    </source>
</evidence>
<dbReference type="RefSeq" id="WP_160629847.1">
    <property type="nucleotide sequence ID" value="NZ_CP047593.1"/>
</dbReference>
<evidence type="ECO:0000313" key="1">
    <source>
        <dbReference type="EMBL" id="QHI70675.1"/>
    </source>
</evidence>
<dbReference type="KEGG" id="taer:GT409_14920"/>
<dbReference type="EMBL" id="CP047593">
    <property type="protein sequence ID" value="QHI70675.1"/>
    <property type="molecule type" value="Genomic_DNA"/>
</dbReference>
<accession>A0A6P1MHZ7</accession>
<dbReference type="AlphaFoldDB" id="A0A6P1MHZ7"/>
<name>A0A6P1MHZ7_9BACT</name>
<dbReference type="Proteomes" id="UP000464954">
    <property type="component" value="Chromosome"/>
</dbReference>
<keyword evidence="2" id="KW-1185">Reference proteome</keyword>
<sequence length="319" mass="35751">MKKRMEQLIVLICIMMTTSVSAREWYYQMGFDLSGTFLDKFTPDNYNEWTTARSRMDGMNLINLDVEALSSLDGTVQQKQYKTWQASGTVEYDSGVINRVWTEGKSIDWVAAVEVGRLNTIRNKSAATNIVFAIQSTLSKDFTNNPTPTERIELIDSLIVAVETKYQQLYPANWSTFELQWALIDASPAKNMAYTTIYAGLINCMNNRGRNFKGIYLDYPAAIVLADGTGSTLTSVANYITGLGKWAGWYLSPGISGAYQENMVSAAGMVATSSNAVDISRITVCDFQFRHSTELPDTINTSDSIFPMMETFNRCYLEF</sequence>
<reference evidence="1 2" key="1">
    <citation type="submission" date="2020-01" db="EMBL/GenBank/DDBJ databases">
        <title>Ponticoccus aerotolerans gen. nov., sp. nov., an anaerobic bacterium and proposal of Ponticoccusceae fam. nov., Ponticoccusles ord. nov. and Ponticoccuse classis nov. in the phylum Kiritimatiellaeota.</title>
        <authorList>
            <person name="Zhou L.Y."/>
            <person name="Du Z.J."/>
        </authorList>
    </citation>
    <scope>NUCLEOTIDE SEQUENCE [LARGE SCALE GENOMIC DNA]</scope>
    <source>
        <strain evidence="1 2">S-5007</strain>
    </source>
</reference>
<protein>
    <submittedName>
        <fullName evidence="1">Uncharacterized protein</fullName>
    </submittedName>
</protein>